<dbReference type="GO" id="GO:0032790">
    <property type="term" value="P:ribosome disassembly"/>
    <property type="evidence" value="ECO:0007669"/>
    <property type="project" value="TreeGrafter"/>
</dbReference>
<dbReference type="InterPro" id="IPR047872">
    <property type="entry name" value="EFG_IV"/>
</dbReference>
<dbReference type="CDD" id="cd01342">
    <property type="entry name" value="Translation_Factor_II_like"/>
    <property type="match status" value="1"/>
</dbReference>
<dbReference type="InterPro" id="IPR041095">
    <property type="entry name" value="EFG_II"/>
</dbReference>
<dbReference type="Gene3D" id="3.30.70.870">
    <property type="entry name" value="Elongation Factor G (Translational Gtpase), domain 3"/>
    <property type="match status" value="1"/>
</dbReference>
<dbReference type="Pfam" id="PF03764">
    <property type="entry name" value="EFG_IV"/>
    <property type="match status" value="1"/>
</dbReference>
<dbReference type="InterPro" id="IPR035649">
    <property type="entry name" value="EFG_V"/>
</dbReference>
<accession>A0A858R956</accession>
<dbReference type="GO" id="GO:0003924">
    <property type="term" value="F:GTPase activity"/>
    <property type="evidence" value="ECO:0007669"/>
    <property type="project" value="InterPro"/>
</dbReference>
<dbReference type="SMART" id="SM00838">
    <property type="entry name" value="EFG_C"/>
    <property type="match status" value="1"/>
</dbReference>
<dbReference type="NCBIfam" id="NF009379">
    <property type="entry name" value="PRK12740.1-3"/>
    <property type="match status" value="1"/>
</dbReference>
<dbReference type="GO" id="GO:0097216">
    <property type="term" value="F:guanosine tetraphosphate binding"/>
    <property type="evidence" value="ECO:0007669"/>
    <property type="project" value="UniProtKB-ARBA"/>
</dbReference>
<reference evidence="9" key="1">
    <citation type="submission" date="2020-04" db="EMBL/GenBank/DDBJ databases">
        <title>A desert anoxygenic phototrophic bacterium fixes CO2 using RubisCO under aerobic conditions.</title>
        <authorList>
            <person name="Tang K."/>
        </authorList>
    </citation>
    <scope>NUCLEOTIDE SEQUENCE [LARGE SCALE GENOMIC DNA]</scope>
    <source>
        <strain evidence="9">MIMtkB3</strain>
    </source>
</reference>
<dbReference type="SMART" id="SM00889">
    <property type="entry name" value="EFG_IV"/>
    <property type="match status" value="1"/>
</dbReference>
<keyword evidence="5" id="KW-0342">GTP-binding</keyword>
<dbReference type="NCBIfam" id="NF009891">
    <property type="entry name" value="PRK13351.1-1"/>
    <property type="match status" value="1"/>
</dbReference>
<dbReference type="CDD" id="cd03713">
    <property type="entry name" value="EFG_mtEFG_C"/>
    <property type="match status" value="1"/>
</dbReference>
<dbReference type="EMBL" id="CP051775">
    <property type="protein sequence ID" value="QJE73928.1"/>
    <property type="molecule type" value="Genomic_DNA"/>
</dbReference>
<dbReference type="PANTHER" id="PTHR43261">
    <property type="entry name" value="TRANSLATION ELONGATION FACTOR G-RELATED"/>
    <property type="match status" value="1"/>
</dbReference>
<protein>
    <recommendedName>
        <fullName evidence="1">Elongation factor G</fullName>
    </recommendedName>
</protein>
<feature type="region of interest" description="Disordered" evidence="7">
    <location>
        <begin position="41"/>
        <end position="60"/>
    </location>
</feature>
<feature type="domain" description="Tr-type G" evidence="8">
    <location>
        <begin position="7"/>
        <end position="282"/>
    </location>
</feature>
<evidence type="ECO:0000256" key="1">
    <source>
        <dbReference type="ARBA" id="ARBA00017872"/>
    </source>
</evidence>
<dbReference type="InterPro" id="IPR020568">
    <property type="entry name" value="Ribosomal_Su5_D2-typ_SF"/>
</dbReference>
<keyword evidence="10" id="KW-1185">Reference proteome</keyword>
<dbReference type="GO" id="GO:0003746">
    <property type="term" value="F:translation elongation factor activity"/>
    <property type="evidence" value="ECO:0007669"/>
    <property type="project" value="UniProtKB-KW"/>
</dbReference>
<proteinExistence type="predicted"/>
<organism evidence="9 10">
    <name type="scientific">Aerophototrophica crusticola</name>
    <dbReference type="NCBI Taxonomy" id="1709002"/>
    <lineage>
        <taxon>Bacteria</taxon>
        <taxon>Pseudomonadati</taxon>
        <taxon>Pseudomonadota</taxon>
        <taxon>Alphaproteobacteria</taxon>
        <taxon>Rhodospirillales</taxon>
        <taxon>Rhodospirillaceae</taxon>
        <taxon>Aerophototrophica</taxon>
    </lineage>
</organism>
<evidence type="ECO:0000256" key="4">
    <source>
        <dbReference type="ARBA" id="ARBA00022917"/>
    </source>
</evidence>
<dbReference type="InterPro" id="IPR009000">
    <property type="entry name" value="Transl_B-barrel_sf"/>
</dbReference>
<dbReference type="Pfam" id="PF00679">
    <property type="entry name" value="EFG_C"/>
    <property type="match status" value="1"/>
</dbReference>
<name>A0A858R956_9PROT</name>
<dbReference type="CDD" id="cd01434">
    <property type="entry name" value="EFG_mtEFG1_IV"/>
    <property type="match status" value="1"/>
</dbReference>
<dbReference type="Pfam" id="PF14492">
    <property type="entry name" value="EFG_III"/>
    <property type="match status" value="1"/>
</dbReference>
<keyword evidence="3 9" id="KW-0251">Elongation factor</keyword>
<keyword evidence="4" id="KW-0648">Protein biosynthesis</keyword>
<dbReference type="CDD" id="cd04170">
    <property type="entry name" value="EF-G_bact"/>
    <property type="match status" value="1"/>
</dbReference>
<dbReference type="Gene3D" id="3.30.230.10">
    <property type="match status" value="1"/>
</dbReference>
<dbReference type="AlphaFoldDB" id="A0A858R956"/>
<comment type="function">
    <text evidence="6">Catalyzes the GTP-dependent ribosomal translocation step during translation elongation. During this step, the ribosome changes from the pre-translocational (PRE) to the post-translocational (POST) state as the newly formed A-site-bound peptidyl-tRNA and P-site-bound deacylated tRNA move to the P and E sites, respectively. Catalyzes the coordinated movement of the two tRNA molecules, the mRNA and conformational changes in the ribosome.</text>
</comment>
<dbReference type="Gene3D" id="3.40.50.300">
    <property type="entry name" value="P-loop containing nucleotide triphosphate hydrolases"/>
    <property type="match status" value="1"/>
</dbReference>
<evidence type="ECO:0000256" key="3">
    <source>
        <dbReference type="ARBA" id="ARBA00022768"/>
    </source>
</evidence>
<evidence type="ECO:0000256" key="2">
    <source>
        <dbReference type="ARBA" id="ARBA00022741"/>
    </source>
</evidence>
<dbReference type="SUPFAM" id="SSF54211">
    <property type="entry name" value="Ribosomal protein S5 domain 2-like"/>
    <property type="match status" value="1"/>
</dbReference>
<dbReference type="InterPro" id="IPR035647">
    <property type="entry name" value="EFG_III/V"/>
</dbReference>
<dbReference type="Pfam" id="PF00009">
    <property type="entry name" value="GTP_EFTU"/>
    <property type="match status" value="1"/>
</dbReference>
<dbReference type="SUPFAM" id="SSF52540">
    <property type="entry name" value="P-loop containing nucleoside triphosphate hydrolases"/>
    <property type="match status" value="1"/>
</dbReference>
<dbReference type="PANTHER" id="PTHR43261:SF7">
    <property type="entry name" value="ELONGATION FACTOR G-LIKE PROTEIN"/>
    <property type="match status" value="1"/>
</dbReference>
<evidence type="ECO:0000313" key="9">
    <source>
        <dbReference type="EMBL" id="QJE73928.1"/>
    </source>
</evidence>
<dbReference type="InterPro" id="IPR014721">
    <property type="entry name" value="Ribsml_uS5_D2-typ_fold_subgr"/>
</dbReference>
<dbReference type="GO" id="GO:0005525">
    <property type="term" value="F:GTP binding"/>
    <property type="evidence" value="ECO:0007669"/>
    <property type="project" value="UniProtKB-KW"/>
</dbReference>
<dbReference type="InterPro" id="IPR000795">
    <property type="entry name" value="T_Tr_GTP-bd_dom"/>
</dbReference>
<dbReference type="InterPro" id="IPR000640">
    <property type="entry name" value="EFG_V-like"/>
</dbReference>
<gene>
    <name evidence="9" type="ORF">HHL28_13235</name>
</gene>
<evidence type="ECO:0000313" key="10">
    <source>
        <dbReference type="Proteomes" id="UP000501891"/>
    </source>
</evidence>
<sequence length="686" mass="74065">MMNGTRSGPRVAALVGPYLSGKTTLLESLLLACGTLHRKGSVDDGSCAGDASPEARARHMSTEPNFAAAEYLGERWTFIDCPGSVELQAEAQRALSVADVAVVVCEPAPDKAAMLAPLFRFLDELSIPHMVFINKMDQLTGTELRVRDVMQALQAASQRPLVLRQVPIREGQAVTGYVDLVSERAYRWRPGKASDLVALPDTVREREQDARQQMLEALADFDDTLLEQLLEDVAPGREEVYRQLSRDLAGDLIVPVFMGCADRDHGVRRLLKALRHETPEVTHAAARLEIPEAVGGPLVQVFKTVHAAHTGKLSLCRVWRGGVSDGMTIAGERVGGLYEFVGSTPVKRGAAEAGDIVALGRLEKPRAGELLGPAQALGTAPAWPAPPAPVHALVVEAEQKTDEVKLTAVLSKLVDEDPSLSFGQGIEPWADAGEMVLCGQGPVHLALALDRLKHRFGVAIRSRAPRVPYRETIRKGTAQHARFKRQTGGHGQFADVHVEVRPLPRGEGFRFEDRIVGGVVPKTYIPAVEAGAKEALAHGPLGFPVVDVAMALTNGQYHAVDSSEQAFRTAGRMAMAEALPRCEPVLLEPILLVSLVAPSDYTSRVQRLVSGRRGQILGYDGRPGWAGWDEVKAYIPQSDMADLIVELRSLTLGLGSFTASFDHLSELVGKQAERVVEGRAALVAAQ</sequence>
<dbReference type="SUPFAM" id="SSF50447">
    <property type="entry name" value="Translation proteins"/>
    <property type="match status" value="1"/>
</dbReference>
<dbReference type="SUPFAM" id="SSF54980">
    <property type="entry name" value="EF-G C-terminal domain-like"/>
    <property type="match status" value="2"/>
</dbReference>
<evidence type="ECO:0000259" key="8">
    <source>
        <dbReference type="PROSITE" id="PS51722"/>
    </source>
</evidence>
<evidence type="ECO:0000256" key="6">
    <source>
        <dbReference type="ARBA" id="ARBA00024731"/>
    </source>
</evidence>
<evidence type="ECO:0000256" key="5">
    <source>
        <dbReference type="ARBA" id="ARBA00023134"/>
    </source>
</evidence>
<dbReference type="InterPro" id="IPR005517">
    <property type="entry name" value="Transl_elong_EFG/EF2_IV"/>
</dbReference>
<dbReference type="Gene3D" id="3.30.70.240">
    <property type="match status" value="1"/>
</dbReference>
<dbReference type="Proteomes" id="UP000501891">
    <property type="component" value="Chromosome"/>
</dbReference>
<evidence type="ECO:0000256" key="7">
    <source>
        <dbReference type="SAM" id="MobiDB-lite"/>
    </source>
</evidence>
<dbReference type="Gene3D" id="2.40.30.10">
    <property type="entry name" value="Translation factors"/>
    <property type="match status" value="1"/>
</dbReference>
<keyword evidence="2" id="KW-0547">Nucleotide-binding</keyword>
<dbReference type="InterPro" id="IPR027417">
    <property type="entry name" value="P-loop_NTPase"/>
</dbReference>
<dbReference type="KEGG" id="acru:HHL28_13235"/>
<dbReference type="PROSITE" id="PS51722">
    <property type="entry name" value="G_TR_2"/>
    <property type="match status" value="1"/>
</dbReference>